<organism evidence="11 12">
    <name type="scientific">Spermophilus dauricus</name>
    <name type="common">Daurian ground squirrel</name>
    <dbReference type="NCBI Taxonomy" id="99837"/>
    <lineage>
        <taxon>Eukaryota</taxon>
        <taxon>Metazoa</taxon>
        <taxon>Chordata</taxon>
        <taxon>Craniata</taxon>
        <taxon>Vertebrata</taxon>
        <taxon>Euteleostomi</taxon>
        <taxon>Mammalia</taxon>
        <taxon>Eutheria</taxon>
        <taxon>Euarchontoglires</taxon>
        <taxon>Glires</taxon>
        <taxon>Rodentia</taxon>
        <taxon>Sciuromorpha</taxon>
        <taxon>Sciuridae</taxon>
        <taxon>Xerinae</taxon>
        <taxon>Marmotini</taxon>
        <taxon>Spermophilus</taxon>
    </lineage>
</organism>
<evidence type="ECO:0000259" key="10">
    <source>
        <dbReference type="PROSITE" id="PS50835"/>
    </source>
</evidence>
<proteinExistence type="predicted"/>
<dbReference type="GO" id="GO:0005615">
    <property type="term" value="C:extracellular space"/>
    <property type="evidence" value="ECO:0007669"/>
    <property type="project" value="TreeGrafter"/>
</dbReference>
<dbReference type="Gene3D" id="2.60.40.10">
    <property type="entry name" value="Immunoglobulins"/>
    <property type="match status" value="1"/>
</dbReference>
<evidence type="ECO:0000256" key="9">
    <source>
        <dbReference type="SAM" id="SignalP"/>
    </source>
</evidence>
<dbReference type="Pfam" id="PF07654">
    <property type="entry name" value="C1-set"/>
    <property type="match status" value="1"/>
</dbReference>
<keyword evidence="7" id="KW-0325">Glycoprotein</keyword>
<dbReference type="SMART" id="SM00407">
    <property type="entry name" value="IGc1"/>
    <property type="match status" value="1"/>
</dbReference>
<keyword evidence="2 8" id="KW-0812">Transmembrane</keyword>
<reference evidence="11" key="2">
    <citation type="submission" date="2025-09" db="UniProtKB">
        <authorList>
            <consortium name="Ensembl"/>
        </authorList>
    </citation>
    <scope>IDENTIFICATION</scope>
</reference>
<dbReference type="FunFam" id="2.60.40.10:FF:000204">
    <property type="entry name" value="Major histocompatibility complex, class I-related protein"/>
    <property type="match status" value="1"/>
</dbReference>
<sequence length="345" mass="37362">MGLGSLFLSFVVVSSPGAHSLHYNLTVRCQSGSVLSRFFAQARLDDQPFLCYDSERGSVVPCALWAETVLEPETWDTETQDLAESGKNLRVTLADINFLKEEKGGESRILAMKVKNSWDADGIQSKAQGLTTSLTCSAFSAFSSPVSPTVNVTCDEVLEDTIFVTCWAWGFYPQNISLTWLQDGEPLTQDTQKSGSILSCGNGTYQTWVSTRIPQGQEQRFSCHVGHSGNHINGTVSCGTALLLRSRWPTILAAVVGAVFFFFWFLWCKERGTTSAAEGPGEKSGHWLEIAGPVLAVASLMPPTAQRALELGFLLLLSVPGSPDASGSLDSAALGRVWTRLPTLL</sequence>
<dbReference type="InterPro" id="IPR003597">
    <property type="entry name" value="Ig_C1-set"/>
</dbReference>
<dbReference type="PANTHER" id="PTHR16675">
    <property type="entry name" value="MHC CLASS I-RELATED"/>
    <property type="match status" value="1"/>
</dbReference>
<dbReference type="Gene3D" id="3.30.500.10">
    <property type="entry name" value="MHC class I-like antigen recognition-like"/>
    <property type="match status" value="1"/>
</dbReference>
<keyword evidence="6" id="KW-1015">Disulfide bond</keyword>
<dbReference type="GO" id="GO:0006955">
    <property type="term" value="P:immune response"/>
    <property type="evidence" value="ECO:0007669"/>
    <property type="project" value="TreeGrafter"/>
</dbReference>
<dbReference type="InterPro" id="IPR013783">
    <property type="entry name" value="Ig-like_fold"/>
</dbReference>
<dbReference type="InterPro" id="IPR011161">
    <property type="entry name" value="MHC_I-like_Ag-recog"/>
</dbReference>
<dbReference type="InterPro" id="IPR003006">
    <property type="entry name" value="Ig/MHC_CS"/>
</dbReference>
<evidence type="ECO:0000256" key="6">
    <source>
        <dbReference type="ARBA" id="ARBA00023157"/>
    </source>
</evidence>
<dbReference type="Pfam" id="PF00129">
    <property type="entry name" value="MHC_I"/>
    <property type="match status" value="1"/>
</dbReference>
<dbReference type="InterPro" id="IPR037055">
    <property type="entry name" value="MHC_I-like_Ag-recog_sf"/>
</dbReference>
<feature type="domain" description="Ig-like" evidence="10">
    <location>
        <begin position="148"/>
        <end position="237"/>
    </location>
</feature>
<dbReference type="PROSITE" id="PS00290">
    <property type="entry name" value="IG_MHC"/>
    <property type="match status" value="1"/>
</dbReference>
<dbReference type="AlphaFoldDB" id="A0A8C9P6J4"/>
<keyword evidence="12" id="KW-1185">Reference proteome</keyword>
<evidence type="ECO:0000256" key="5">
    <source>
        <dbReference type="ARBA" id="ARBA00023136"/>
    </source>
</evidence>
<keyword evidence="5 8" id="KW-0472">Membrane</keyword>
<reference evidence="11" key="1">
    <citation type="submission" date="2025-08" db="UniProtKB">
        <authorList>
            <consortium name="Ensembl"/>
        </authorList>
    </citation>
    <scope>IDENTIFICATION</scope>
</reference>
<dbReference type="Proteomes" id="UP000694422">
    <property type="component" value="Unplaced"/>
</dbReference>
<evidence type="ECO:0000256" key="2">
    <source>
        <dbReference type="ARBA" id="ARBA00022692"/>
    </source>
</evidence>
<dbReference type="PANTHER" id="PTHR16675:SF154">
    <property type="entry name" value="MHC CLASS I POLYPEPTIDE-RELATED SEQUENCE A-RELATED"/>
    <property type="match status" value="1"/>
</dbReference>
<evidence type="ECO:0000313" key="12">
    <source>
        <dbReference type="Proteomes" id="UP000694422"/>
    </source>
</evidence>
<name>A0A8C9P6J4_SPEDA</name>
<feature type="transmembrane region" description="Helical" evidence="8">
    <location>
        <begin position="248"/>
        <end position="267"/>
    </location>
</feature>
<keyword evidence="4 8" id="KW-1133">Transmembrane helix</keyword>
<evidence type="ECO:0000256" key="4">
    <source>
        <dbReference type="ARBA" id="ARBA00022989"/>
    </source>
</evidence>
<feature type="chain" id="PRO_5034490268" description="Ig-like domain-containing protein" evidence="9">
    <location>
        <begin position="21"/>
        <end position="345"/>
    </location>
</feature>
<dbReference type="SUPFAM" id="SSF48726">
    <property type="entry name" value="Immunoglobulin"/>
    <property type="match status" value="1"/>
</dbReference>
<dbReference type="GO" id="GO:0009897">
    <property type="term" value="C:external side of plasma membrane"/>
    <property type="evidence" value="ECO:0007669"/>
    <property type="project" value="TreeGrafter"/>
</dbReference>
<evidence type="ECO:0000313" key="11">
    <source>
        <dbReference type="Ensembl" id="ENSSDAP00000003021.1"/>
    </source>
</evidence>
<evidence type="ECO:0000256" key="1">
    <source>
        <dbReference type="ARBA" id="ARBA00004479"/>
    </source>
</evidence>
<dbReference type="InterPro" id="IPR036179">
    <property type="entry name" value="Ig-like_dom_sf"/>
</dbReference>
<evidence type="ECO:0000256" key="7">
    <source>
        <dbReference type="ARBA" id="ARBA00023180"/>
    </source>
</evidence>
<accession>A0A8C9P6J4</accession>
<dbReference type="Ensembl" id="ENSSDAT00000003488.1">
    <property type="protein sequence ID" value="ENSSDAP00000003021.1"/>
    <property type="gene ID" value="ENSSDAG00000002876.1"/>
</dbReference>
<keyword evidence="3 9" id="KW-0732">Signal</keyword>
<comment type="subcellular location">
    <subcellularLocation>
        <location evidence="1">Membrane</location>
        <topology evidence="1">Single-pass type I membrane protein</topology>
    </subcellularLocation>
</comment>
<dbReference type="InterPro" id="IPR011162">
    <property type="entry name" value="MHC_I/II-like_Ag-recog"/>
</dbReference>
<dbReference type="InterPro" id="IPR050208">
    <property type="entry name" value="MHC_class-I_related"/>
</dbReference>
<protein>
    <recommendedName>
        <fullName evidence="10">Ig-like domain-containing protein</fullName>
    </recommendedName>
</protein>
<dbReference type="InterPro" id="IPR007110">
    <property type="entry name" value="Ig-like_dom"/>
</dbReference>
<feature type="signal peptide" evidence="9">
    <location>
        <begin position="1"/>
        <end position="20"/>
    </location>
</feature>
<dbReference type="SUPFAM" id="SSF54452">
    <property type="entry name" value="MHC antigen-recognition domain"/>
    <property type="match status" value="1"/>
</dbReference>
<evidence type="ECO:0000256" key="8">
    <source>
        <dbReference type="SAM" id="Phobius"/>
    </source>
</evidence>
<dbReference type="PROSITE" id="PS50835">
    <property type="entry name" value="IG_LIKE"/>
    <property type="match status" value="1"/>
</dbReference>
<evidence type="ECO:0000256" key="3">
    <source>
        <dbReference type="ARBA" id="ARBA00022729"/>
    </source>
</evidence>